<comment type="catalytic activity">
    <reaction evidence="1">
        <text>S-ubiquitinyl-[E2 ubiquitin-conjugating enzyme]-L-cysteine + [acceptor protein]-L-lysine = [E2 ubiquitin-conjugating enzyme]-L-cysteine + N(6)-ubiquitinyl-[acceptor protein]-L-lysine.</text>
        <dbReference type="EC" id="2.3.2.27"/>
    </reaction>
</comment>
<evidence type="ECO:0000256" key="4">
    <source>
        <dbReference type="ARBA" id="ARBA00009119"/>
    </source>
</evidence>
<dbReference type="InterPro" id="IPR001841">
    <property type="entry name" value="Znf_RING"/>
</dbReference>
<dbReference type="CDD" id="cd16571">
    <property type="entry name" value="RING-HC_SIAHs"/>
    <property type="match status" value="1"/>
</dbReference>
<feature type="domain" description="SIAH-type" evidence="19">
    <location>
        <begin position="734"/>
        <end position="794"/>
    </location>
</feature>
<keyword evidence="11 16" id="KW-0863">Zinc-finger</keyword>
<accession>A0A803NV95</accession>
<dbReference type="Pfam" id="PF21361">
    <property type="entry name" value="Sina_ZnF"/>
    <property type="match status" value="1"/>
</dbReference>
<dbReference type="InterPro" id="IPR013010">
    <property type="entry name" value="Znf_SIAH"/>
</dbReference>
<keyword evidence="21" id="KW-1185">Reference proteome</keyword>
<comment type="subcellular location">
    <subcellularLocation>
        <location evidence="2">Chromosome</location>
    </subcellularLocation>
</comment>
<evidence type="ECO:0000259" key="19">
    <source>
        <dbReference type="PROSITE" id="PS51081"/>
    </source>
</evidence>
<dbReference type="Proteomes" id="UP000596661">
    <property type="component" value="Chromosome 2"/>
</dbReference>
<dbReference type="AlphaFoldDB" id="A0A803NV95"/>
<reference evidence="20" key="2">
    <citation type="submission" date="2021-03" db="UniProtKB">
        <authorList>
            <consortium name="EnsemblPlants"/>
        </authorList>
    </citation>
    <scope>IDENTIFICATION</scope>
</reference>
<dbReference type="PROSITE" id="PS51081">
    <property type="entry name" value="ZF_SIAH"/>
    <property type="match status" value="1"/>
</dbReference>
<reference evidence="20" key="1">
    <citation type="submission" date="2018-11" db="EMBL/GenBank/DDBJ databases">
        <authorList>
            <person name="Grassa J C."/>
        </authorList>
    </citation>
    <scope>NUCLEOTIDE SEQUENCE [LARGE SCALE GENOMIC DNA]</scope>
</reference>
<organism evidence="20 21">
    <name type="scientific">Cannabis sativa</name>
    <name type="common">Hemp</name>
    <name type="synonym">Marijuana</name>
    <dbReference type="NCBI Taxonomy" id="3483"/>
    <lineage>
        <taxon>Eukaryota</taxon>
        <taxon>Viridiplantae</taxon>
        <taxon>Streptophyta</taxon>
        <taxon>Embryophyta</taxon>
        <taxon>Tracheophyta</taxon>
        <taxon>Spermatophyta</taxon>
        <taxon>Magnoliopsida</taxon>
        <taxon>eudicotyledons</taxon>
        <taxon>Gunneridae</taxon>
        <taxon>Pentapetalae</taxon>
        <taxon>rosids</taxon>
        <taxon>fabids</taxon>
        <taxon>Rosales</taxon>
        <taxon>Cannabaceae</taxon>
        <taxon>Cannabis</taxon>
    </lineage>
</organism>
<dbReference type="InterPro" id="IPR018610">
    <property type="entry name" value="UVSSA"/>
</dbReference>
<dbReference type="InterPro" id="IPR049548">
    <property type="entry name" value="Sina-like_RING"/>
</dbReference>
<dbReference type="EC" id="2.3.2.27" evidence="6"/>
<dbReference type="EnsemblPlants" id="evm.model.02.1827">
    <property type="protein sequence ID" value="cds.evm.model.02.1827"/>
    <property type="gene ID" value="evm.TU.02.1827"/>
</dbReference>
<keyword evidence="12" id="KW-0833">Ubl conjugation pathway</keyword>
<dbReference type="PANTHER" id="PTHR28670:SF1">
    <property type="entry name" value="UV-STIMULATED SCAFFOLD PROTEIN A"/>
    <property type="match status" value="1"/>
</dbReference>
<evidence type="ECO:0000256" key="8">
    <source>
        <dbReference type="ARBA" id="ARBA00022679"/>
    </source>
</evidence>
<dbReference type="InterPro" id="IPR018121">
    <property type="entry name" value="7-in-absentia-prot_TRAF-dom"/>
</dbReference>
<dbReference type="GO" id="GO:0000993">
    <property type="term" value="F:RNA polymerase II complex binding"/>
    <property type="evidence" value="ECO:0007669"/>
    <property type="project" value="TreeGrafter"/>
</dbReference>
<dbReference type="SUPFAM" id="SSF49599">
    <property type="entry name" value="TRAF domain-like"/>
    <property type="match status" value="1"/>
</dbReference>
<evidence type="ECO:0000256" key="9">
    <source>
        <dbReference type="ARBA" id="ARBA00022723"/>
    </source>
</evidence>
<evidence type="ECO:0000256" key="13">
    <source>
        <dbReference type="ARBA" id="ARBA00022833"/>
    </source>
</evidence>
<dbReference type="Pfam" id="PF20867">
    <property type="entry name" value="UVSSA_N"/>
    <property type="match status" value="1"/>
</dbReference>
<dbReference type="GO" id="GO:0009411">
    <property type="term" value="P:response to UV"/>
    <property type="evidence" value="ECO:0007669"/>
    <property type="project" value="InterPro"/>
</dbReference>
<name>A0A803NV95_CANSA</name>
<keyword evidence="9" id="KW-0479">Metal-binding</keyword>
<dbReference type="InterPro" id="IPR049408">
    <property type="entry name" value="UVSSA_N_a-solenoid_rpt"/>
</dbReference>
<dbReference type="GO" id="GO:0061630">
    <property type="term" value="F:ubiquitin protein ligase activity"/>
    <property type="evidence" value="ECO:0007669"/>
    <property type="project" value="UniProtKB-EC"/>
</dbReference>
<dbReference type="SUPFAM" id="SSF57850">
    <property type="entry name" value="RING/U-box"/>
    <property type="match status" value="1"/>
</dbReference>
<dbReference type="InterPro" id="IPR008974">
    <property type="entry name" value="TRAF-like"/>
</dbReference>
<evidence type="ECO:0000256" key="16">
    <source>
        <dbReference type="PROSITE-ProRule" id="PRU00455"/>
    </source>
</evidence>
<dbReference type="Pfam" id="PF03145">
    <property type="entry name" value="Sina_TRAF"/>
    <property type="match status" value="1"/>
</dbReference>
<feature type="region of interest" description="Disordered" evidence="17">
    <location>
        <begin position="368"/>
        <end position="398"/>
    </location>
</feature>
<dbReference type="PROSITE" id="PS50089">
    <property type="entry name" value="ZF_RING_2"/>
    <property type="match status" value="1"/>
</dbReference>
<evidence type="ECO:0000313" key="20">
    <source>
        <dbReference type="EnsemblPlants" id="cds.evm.model.02.1827"/>
    </source>
</evidence>
<comment type="similarity">
    <text evidence="5">Belongs to the UVSSA family.</text>
</comment>
<dbReference type="Gramene" id="evm.model.02.1827">
    <property type="protein sequence ID" value="cds.evm.model.02.1827"/>
    <property type="gene ID" value="evm.TU.02.1827"/>
</dbReference>
<keyword evidence="13" id="KW-0862">Zinc</keyword>
<dbReference type="GO" id="GO:0005694">
    <property type="term" value="C:chromosome"/>
    <property type="evidence" value="ECO:0007669"/>
    <property type="project" value="UniProtKB-SubCell"/>
</dbReference>
<dbReference type="GO" id="GO:0008270">
    <property type="term" value="F:zinc ion binding"/>
    <property type="evidence" value="ECO:0007669"/>
    <property type="project" value="UniProtKB-KW"/>
</dbReference>
<evidence type="ECO:0000256" key="14">
    <source>
        <dbReference type="ARBA" id="ARBA00023054"/>
    </source>
</evidence>
<evidence type="ECO:0000259" key="18">
    <source>
        <dbReference type="PROSITE" id="PS50089"/>
    </source>
</evidence>
<evidence type="ECO:0000256" key="3">
    <source>
        <dbReference type="ARBA" id="ARBA00004906"/>
    </source>
</evidence>
<dbReference type="Gene3D" id="3.30.40.10">
    <property type="entry name" value="Zinc/RING finger domain, C3HC4 (zinc finger)"/>
    <property type="match status" value="2"/>
</dbReference>
<evidence type="ECO:0000256" key="2">
    <source>
        <dbReference type="ARBA" id="ARBA00004286"/>
    </source>
</evidence>
<keyword evidence="7" id="KW-0158">Chromosome</keyword>
<sequence length="953" mass="108390">MEDERDEGGREGKVRALIQRAINSTEPEIDPRLLKAIKFVVRYSDSELRLAAHTLLDLMKRDHAQVRYLSLLIIDQLFMRSKLFRGLLVERMDVLLTLSIGFRGNQPLPDPPAVASLLRSKAIEFLEKWNDSFGIHYRQIRLGFDYLKNTLRFQFPNLQANAARFQRERRERERRSKEIVLNKYEALKGNFSSMEDEIQTTINEIGECLDIVRSGEKPPVALESIDEDDFVEIHSVELRQLRITTLEEGEKVHESIDNKVVFDALRELYRLVVTKHLVSVREGISVLIRVELTDNKLRDSILKELINIQNRLLSVKKKCEEAGCSLLNTESNNEEEDFWEEGKTGCTESESSIAHQNGNNSVTVASVSTKVENTGPSCSAKDRGKKKMLRESRRNKSNPLKSKLLADAPVVQWGSQLDNWSSQKDVLANQRGLELESHWGRVDYDAVIPAEKIAELNIQATVYSEDQVEIQPCRAPLKKGGLCQRRDLKVCPFHGPIVPRDNEGKPLDQDCLKNDEATSDSGTDLVERIAKQAVKNVRERDKEVAIMRAADKQSLKRAKLAKVREHNEACLKDAAMASTSYSASIGEDMEATTQNQLSKKKQTLASMLKKKVTPKDRLAQRLLNARTRSATVSQLTSAEDAKYREAFPNQCRSHHQFVSVPKSQNGSNNPVTTSVHELLECPVCTNSMYPPIHQCHNGHTLCSTCKTRVHNRCPTCRQELGDIRCLALEKVAESLELPCKYCSHGCPEIFPYYSKLKHESLCNFRPYNCPYAGSDCSVVGDIPFLVGHLRDYHKVDMHSGCTFNHRYVKSNPREVENATWMLTVFHCFGQYFCLHFEAFQLGMAPVYMAFLRFMGDETEAQNYSYSLEVGGNDRKLIWEGNPRSIRDSHKKVRDSHDGLIIQRNMALFFSGGDKKELKLRVTGRIWKEQQNPENESKIAAFQSAREVGEAIAQ</sequence>
<dbReference type="Gene3D" id="2.60.210.10">
    <property type="entry name" value="Apoptosis, Tumor Necrosis Factor Receptor Associated Protein 2, Chain A"/>
    <property type="match status" value="1"/>
</dbReference>
<dbReference type="FunFam" id="2.60.210.10:FF:000004">
    <property type="entry name" value="E3 ubiquitin-protein ligase SINAT5-like"/>
    <property type="match status" value="1"/>
</dbReference>
<dbReference type="OMA" id="EEHAEMR"/>
<dbReference type="GO" id="GO:0005737">
    <property type="term" value="C:cytoplasm"/>
    <property type="evidence" value="ECO:0007669"/>
    <property type="project" value="InterPro"/>
</dbReference>
<keyword evidence="10" id="KW-0227">DNA damage</keyword>
<evidence type="ECO:0000256" key="12">
    <source>
        <dbReference type="ARBA" id="ARBA00022786"/>
    </source>
</evidence>
<proteinExistence type="inferred from homology"/>
<evidence type="ECO:0000256" key="11">
    <source>
        <dbReference type="ARBA" id="ARBA00022771"/>
    </source>
</evidence>
<dbReference type="GO" id="GO:0006283">
    <property type="term" value="P:transcription-coupled nucleotide-excision repair"/>
    <property type="evidence" value="ECO:0007669"/>
    <property type="project" value="TreeGrafter"/>
</dbReference>
<dbReference type="EMBL" id="UZAU01000224">
    <property type="status" value="NOT_ANNOTATED_CDS"/>
    <property type="molecule type" value="Genomic_DNA"/>
</dbReference>
<evidence type="ECO:0000256" key="5">
    <source>
        <dbReference type="ARBA" id="ARBA00009240"/>
    </source>
</evidence>
<dbReference type="CDD" id="cd03829">
    <property type="entry name" value="Sina"/>
    <property type="match status" value="1"/>
</dbReference>
<evidence type="ECO:0000256" key="10">
    <source>
        <dbReference type="ARBA" id="ARBA00022763"/>
    </source>
</evidence>
<dbReference type="Pfam" id="PF21362">
    <property type="entry name" value="Sina_RING"/>
    <property type="match status" value="1"/>
</dbReference>
<feature type="compositionally biased region" description="Polar residues" evidence="17">
    <location>
        <begin position="368"/>
        <end position="377"/>
    </location>
</feature>
<protein>
    <recommendedName>
        <fullName evidence="6">RING-type E3 ubiquitin transferase</fullName>
        <ecNumber evidence="6">2.3.2.27</ecNumber>
    </recommendedName>
</protein>
<dbReference type="UniPathway" id="UPA00143"/>
<dbReference type="InterPro" id="IPR013083">
    <property type="entry name" value="Znf_RING/FYVE/PHD"/>
</dbReference>
<evidence type="ECO:0000256" key="7">
    <source>
        <dbReference type="ARBA" id="ARBA00022454"/>
    </source>
</evidence>
<keyword evidence="15" id="KW-0234">DNA repair</keyword>
<keyword evidence="14" id="KW-0175">Coiled coil</keyword>
<feature type="domain" description="RING-type" evidence="18">
    <location>
        <begin position="681"/>
        <end position="717"/>
    </location>
</feature>
<evidence type="ECO:0000256" key="17">
    <source>
        <dbReference type="SAM" id="MobiDB-lite"/>
    </source>
</evidence>
<evidence type="ECO:0000313" key="21">
    <source>
        <dbReference type="Proteomes" id="UP000596661"/>
    </source>
</evidence>
<dbReference type="GO" id="GO:0016567">
    <property type="term" value="P:protein ubiquitination"/>
    <property type="evidence" value="ECO:0007669"/>
    <property type="project" value="UniProtKB-UniPathway"/>
</dbReference>
<comment type="similarity">
    <text evidence="4">Belongs to the SINA (Seven in absentia) family.</text>
</comment>
<dbReference type="Pfam" id="PF09740">
    <property type="entry name" value="DUF2043"/>
    <property type="match status" value="1"/>
</dbReference>
<evidence type="ECO:0000256" key="6">
    <source>
        <dbReference type="ARBA" id="ARBA00012483"/>
    </source>
</evidence>
<evidence type="ECO:0000256" key="1">
    <source>
        <dbReference type="ARBA" id="ARBA00000900"/>
    </source>
</evidence>
<dbReference type="FunFam" id="3.30.40.10:FF:000041">
    <property type="entry name" value="E3 ubiquitin-protein ligase SINAT3"/>
    <property type="match status" value="1"/>
</dbReference>
<dbReference type="GO" id="GO:0006511">
    <property type="term" value="P:ubiquitin-dependent protein catabolic process"/>
    <property type="evidence" value="ECO:0007669"/>
    <property type="project" value="InterPro"/>
</dbReference>
<keyword evidence="8" id="KW-0808">Transferase</keyword>
<evidence type="ECO:0000256" key="15">
    <source>
        <dbReference type="ARBA" id="ARBA00023204"/>
    </source>
</evidence>
<dbReference type="InterPro" id="IPR049431">
    <property type="entry name" value="UVSSA_C"/>
</dbReference>
<dbReference type="PANTHER" id="PTHR28670">
    <property type="entry name" value="UV-STIMULATED SCAFFOLD PROTEIN A"/>
    <property type="match status" value="1"/>
</dbReference>
<comment type="pathway">
    <text evidence="3">Protein modification; protein ubiquitination.</text>
</comment>